<comment type="caution">
    <text evidence="1">The sequence shown here is derived from an EMBL/GenBank/DDBJ whole genome shotgun (WGS) entry which is preliminary data.</text>
</comment>
<protein>
    <submittedName>
        <fullName evidence="1">Uncharacterized protein</fullName>
    </submittedName>
</protein>
<reference evidence="1 2" key="1">
    <citation type="submission" date="2022-04" db="EMBL/GenBank/DDBJ databases">
        <title>Positive selection, recombination, and allopatry shape intraspecific diversity of widespread and dominant cyanobacteria.</title>
        <authorList>
            <person name="Wei J."/>
            <person name="Shu W."/>
            <person name="Hu C."/>
        </authorList>
    </citation>
    <scope>NUCLEOTIDE SEQUENCE [LARGE SCALE GENOMIC DNA]</scope>
    <source>
        <strain evidence="1 2">GB2-A4</strain>
    </source>
</reference>
<accession>A0ABV0JCW8</accession>
<proteinExistence type="predicted"/>
<evidence type="ECO:0000313" key="1">
    <source>
        <dbReference type="EMBL" id="MEP0818856.1"/>
    </source>
</evidence>
<dbReference type="RefSeq" id="WP_190437395.1">
    <property type="nucleotide sequence ID" value="NZ_JAMPKM010000011.1"/>
</dbReference>
<sequence length="170" mass="19118">MTPETIRIISNLRQEFYSLFVAEMAVPVKISGSSYNSSSLVASWTDASQYLNYVNIYAYSAPDAFQSERPFILRLAINKGAGDIAVARKGPLCRGLNRKWCFELTILPEEILEFLPWVVSLVEAKAKGSLSSVEEPPYPVTFSDTNSAFTTEAWTQRARQRIDQELCVNH</sequence>
<evidence type="ECO:0000313" key="2">
    <source>
        <dbReference type="Proteomes" id="UP001464891"/>
    </source>
</evidence>
<dbReference type="Proteomes" id="UP001464891">
    <property type="component" value="Unassembled WGS sequence"/>
</dbReference>
<gene>
    <name evidence="1" type="ORF">NC998_17300</name>
</gene>
<keyword evidence="2" id="KW-1185">Reference proteome</keyword>
<dbReference type="EMBL" id="JAMPKM010000011">
    <property type="protein sequence ID" value="MEP0818856.1"/>
    <property type="molecule type" value="Genomic_DNA"/>
</dbReference>
<name>A0ABV0JCW8_9CYAN</name>
<organism evidence="1 2">
    <name type="scientific">Trichocoleus desertorum GB2-A4</name>
    <dbReference type="NCBI Taxonomy" id="2933944"/>
    <lineage>
        <taxon>Bacteria</taxon>
        <taxon>Bacillati</taxon>
        <taxon>Cyanobacteriota</taxon>
        <taxon>Cyanophyceae</taxon>
        <taxon>Leptolyngbyales</taxon>
        <taxon>Trichocoleusaceae</taxon>
        <taxon>Trichocoleus</taxon>
    </lineage>
</organism>